<dbReference type="SUPFAM" id="SSF55486">
    <property type="entry name" value="Metalloproteases ('zincins'), catalytic domain"/>
    <property type="match status" value="1"/>
</dbReference>
<reference evidence="10" key="1">
    <citation type="submission" date="2013-08" db="EMBL/GenBank/DDBJ databases">
        <authorList>
            <person name="Mendez C."/>
            <person name="Richter M."/>
            <person name="Ferrer M."/>
            <person name="Sanchez J."/>
        </authorList>
    </citation>
    <scope>NUCLEOTIDE SEQUENCE</scope>
</reference>
<evidence type="ECO:0000313" key="10">
    <source>
        <dbReference type="EMBL" id="EQD43080.1"/>
    </source>
</evidence>
<reference evidence="10" key="2">
    <citation type="journal article" date="2014" name="ISME J.">
        <title>Microbial stratification in low pH oxic and suboxic macroscopic growths along an acid mine drainage.</title>
        <authorList>
            <person name="Mendez-Garcia C."/>
            <person name="Mesa V."/>
            <person name="Sprenger R.R."/>
            <person name="Richter M."/>
            <person name="Diez M.S."/>
            <person name="Solano J."/>
            <person name="Bargiela R."/>
            <person name="Golyshina O.V."/>
            <person name="Manteca A."/>
            <person name="Ramos J.L."/>
            <person name="Gallego J.R."/>
            <person name="Llorente I."/>
            <person name="Martins Dos Santos V.A."/>
            <person name="Jensen O.N."/>
            <person name="Pelaez A.I."/>
            <person name="Sanchez J."/>
            <person name="Ferrer M."/>
        </authorList>
    </citation>
    <scope>NUCLEOTIDE SEQUENCE</scope>
</reference>
<feature type="domain" description="Peptidase M1 membrane alanine aminopeptidase" evidence="9">
    <location>
        <begin position="5"/>
        <end position="156"/>
    </location>
</feature>
<evidence type="ECO:0000259" key="9">
    <source>
        <dbReference type="Pfam" id="PF01433"/>
    </source>
</evidence>
<dbReference type="Pfam" id="PF01433">
    <property type="entry name" value="Peptidase_M1"/>
    <property type="match status" value="1"/>
</dbReference>
<dbReference type="EC" id="3.-.-.-" evidence="10"/>
<evidence type="ECO:0000256" key="4">
    <source>
        <dbReference type="ARBA" id="ARBA00022670"/>
    </source>
</evidence>
<dbReference type="PRINTS" id="PR00756">
    <property type="entry name" value="ALADIPTASE"/>
</dbReference>
<gene>
    <name evidence="10" type="ORF">B2A_10031</name>
</gene>
<keyword evidence="5" id="KW-0479">Metal-binding</keyword>
<dbReference type="InterPro" id="IPR014782">
    <property type="entry name" value="Peptidase_M1_dom"/>
</dbReference>
<dbReference type="InterPro" id="IPR001930">
    <property type="entry name" value="Peptidase_M1"/>
</dbReference>
<evidence type="ECO:0000256" key="6">
    <source>
        <dbReference type="ARBA" id="ARBA00022801"/>
    </source>
</evidence>
<evidence type="ECO:0000256" key="8">
    <source>
        <dbReference type="ARBA" id="ARBA00023049"/>
    </source>
</evidence>
<dbReference type="GO" id="GO:0006508">
    <property type="term" value="P:proteolysis"/>
    <property type="evidence" value="ECO:0007669"/>
    <property type="project" value="UniProtKB-KW"/>
</dbReference>
<organism evidence="10">
    <name type="scientific">mine drainage metagenome</name>
    <dbReference type="NCBI Taxonomy" id="410659"/>
    <lineage>
        <taxon>unclassified sequences</taxon>
        <taxon>metagenomes</taxon>
        <taxon>ecological metagenomes</taxon>
    </lineage>
</organism>
<protein>
    <submittedName>
        <fullName evidence="10">Protein containing Peptidase M1, membrane alanine aminopeptidase</fullName>
        <ecNumber evidence="10">3.-.-.-</ecNumber>
    </submittedName>
</protein>
<dbReference type="GO" id="GO:0043171">
    <property type="term" value="P:peptide catabolic process"/>
    <property type="evidence" value="ECO:0007669"/>
    <property type="project" value="TreeGrafter"/>
</dbReference>
<proteinExistence type="inferred from homology"/>
<sequence>YVVGKENEASLRRKRLMVQVIAHELAHQWFGDLVTMNWWDEVWLNESFAEFMMYKATDVLFPEWGMKEEYLYEVIDDAFIEDGLKNTHEISRYVRQPWEIDSAFDPITYEKGGAVLHMFEGYTGSETFRKGLHNYLKEHSYSNASGNDLWESIDVAGKKEGR</sequence>
<keyword evidence="3 10" id="KW-0031">Aminopeptidase</keyword>
<comment type="similarity">
    <text evidence="2">Belongs to the peptidase M1 family.</text>
</comment>
<dbReference type="EMBL" id="AUZZ01007238">
    <property type="protein sequence ID" value="EQD43080.1"/>
    <property type="molecule type" value="Genomic_DNA"/>
</dbReference>
<evidence type="ECO:0000256" key="3">
    <source>
        <dbReference type="ARBA" id="ARBA00022438"/>
    </source>
</evidence>
<keyword evidence="6 10" id="KW-0378">Hydrolase</keyword>
<name>T1AM29_9ZZZZ</name>
<dbReference type="InterPro" id="IPR050344">
    <property type="entry name" value="Peptidase_M1_aminopeptidases"/>
</dbReference>
<evidence type="ECO:0000256" key="7">
    <source>
        <dbReference type="ARBA" id="ARBA00022833"/>
    </source>
</evidence>
<evidence type="ECO:0000256" key="1">
    <source>
        <dbReference type="ARBA" id="ARBA00001947"/>
    </source>
</evidence>
<keyword evidence="8" id="KW-0482">Metalloprotease</keyword>
<dbReference type="GO" id="GO:0005615">
    <property type="term" value="C:extracellular space"/>
    <property type="evidence" value="ECO:0007669"/>
    <property type="project" value="TreeGrafter"/>
</dbReference>
<comment type="caution">
    <text evidence="10">The sequence shown here is derived from an EMBL/GenBank/DDBJ whole genome shotgun (WGS) entry which is preliminary data.</text>
</comment>
<dbReference type="InterPro" id="IPR027268">
    <property type="entry name" value="Peptidase_M4/M1_CTD_sf"/>
</dbReference>
<comment type="cofactor">
    <cofactor evidence="1">
        <name>Zn(2+)</name>
        <dbReference type="ChEBI" id="CHEBI:29105"/>
    </cofactor>
</comment>
<dbReference type="Gene3D" id="1.10.390.10">
    <property type="entry name" value="Neutral Protease Domain 2"/>
    <property type="match status" value="1"/>
</dbReference>
<accession>T1AM29</accession>
<dbReference type="PANTHER" id="PTHR11533">
    <property type="entry name" value="PROTEASE M1 ZINC METALLOPROTEASE"/>
    <property type="match status" value="1"/>
</dbReference>
<feature type="non-terminal residue" evidence="10">
    <location>
        <position position="162"/>
    </location>
</feature>
<dbReference type="GO" id="GO:0005737">
    <property type="term" value="C:cytoplasm"/>
    <property type="evidence" value="ECO:0007669"/>
    <property type="project" value="TreeGrafter"/>
</dbReference>
<evidence type="ECO:0000256" key="5">
    <source>
        <dbReference type="ARBA" id="ARBA00022723"/>
    </source>
</evidence>
<dbReference type="GO" id="GO:0042277">
    <property type="term" value="F:peptide binding"/>
    <property type="evidence" value="ECO:0007669"/>
    <property type="project" value="TreeGrafter"/>
</dbReference>
<keyword evidence="4" id="KW-0645">Protease</keyword>
<dbReference type="GO" id="GO:0008270">
    <property type="term" value="F:zinc ion binding"/>
    <property type="evidence" value="ECO:0007669"/>
    <property type="project" value="InterPro"/>
</dbReference>
<dbReference type="GO" id="GO:0016020">
    <property type="term" value="C:membrane"/>
    <property type="evidence" value="ECO:0007669"/>
    <property type="project" value="TreeGrafter"/>
</dbReference>
<dbReference type="PANTHER" id="PTHR11533:SF174">
    <property type="entry name" value="PUROMYCIN-SENSITIVE AMINOPEPTIDASE-RELATED"/>
    <property type="match status" value="1"/>
</dbReference>
<dbReference type="GO" id="GO:0070006">
    <property type="term" value="F:metalloaminopeptidase activity"/>
    <property type="evidence" value="ECO:0007669"/>
    <property type="project" value="TreeGrafter"/>
</dbReference>
<feature type="non-terminal residue" evidence="10">
    <location>
        <position position="1"/>
    </location>
</feature>
<keyword evidence="7" id="KW-0862">Zinc</keyword>
<dbReference type="AlphaFoldDB" id="T1AM29"/>
<evidence type="ECO:0000256" key="2">
    <source>
        <dbReference type="ARBA" id="ARBA00010136"/>
    </source>
</evidence>